<dbReference type="Proteomes" id="UP000623467">
    <property type="component" value="Unassembled WGS sequence"/>
</dbReference>
<keyword evidence="2" id="KW-1185">Reference proteome</keyword>
<organism evidence="1 2">
    <name type="scientific">Mycena sanguinolenta</name>
    <dbReference type="NCBI Taxonomy" id="230812"/>
    <lineage>
        <taxon>Eukaryota</taxon>
        <taxon>Fungi</taxon>
        <taxon>Dikarya</taxon>
        <taxon>Basidiomycota</taxon>
        <taxon>Agaricomycotina</taxon>
        <taxon>Agaricomycetes</taxon>
        <taxon>Agaricomycetidae</taxon>
        <taxon>Agaricales</taxon>
        <taxon>Marasmiineae</taxon>
        <taxon>Mycenaceae</taxon>
        <taxon>Mycena</taxon>
    </lineage>
</organism>
<sequence>MAQIILPLELEREIFEIVALSRPVYIPTMMRVAQRVKTWVEPLLYRTLFFAELIESSFLPTQLPVPRIERIDGLPVCNEKIFADVVRRKSSSFLSDSVRNVMVRNIAPEFLTTLVETCSRIENLSATRPLKFSNLTRPEFAHLRPKELHCALHDLVDHRSNINLFSLPIFSQLTHLNLFYLLDESTDSSDSTVLDRWTAVGALQSLTHLSLPSHTTRGGLPILSHLLDVCKSLRALVVLRPPPSIPNAEIAFLAKNDIRFVMMRLRSTSDDWQIGALAGSDHWARVDEFIAKRAAGEISREIFYMEEFEGEGENLSPTVSSKSEVLVPVS</sequence>
<dbReference type="EMBL" id="JACAZH010000014">
    <property type="protein sequence ID" value="KAF7350954.1"/>
    <property type="molecule type" value="Genomic_DNA"/>
</dbReference>
<dbReference type="AlphaFoldDB" id="A0A8H6Y203"/>
<comment type="caution">
    <text evidence="1">The sequence shown here is derived from an EMBL/GenBank/DDBJ whole genome shotgun (WGS) entry which is preliminary data.</text>
</comment>
<name>A0A8H6Y203_9AGAR</name>
<accession>A0A8H6Y203</accession>
<evidence type="ECO:0000313" key="2">
    <source>
        <dbReference type="Proteomes" id="UP000623467"/>
    </source>
</evidence>
<proteinExistence type="predicted"/>
<dbReference type="OrthoDB" id="3145912at2759"/>
<evidence type="ECO:0000313" key="1">
    <source>
        <dbReference type="EMBL" id="KAF7350954.1"/>
    </source>
</evidence>
<protein>
    <submittedName>
        <fullName evidence="1">Uncharacterized protein</fullName>
    </submittedName>
</protein>
<gene>
    <name evidence="1" type="ORF">MSAN_01657600</name>
</gene>
<reference evidence="1" key="1">
    <citation type="submission" date="2020-05" db="EMBL/GenBank/DDBJ databases">
        <title>Mycena genomes resolve the evolution of fungal bioluminescence.</title>
        <authorList>
            <person name="Tsai I.J."/>
        </authorList>
    </citation>
    <scope>NUCLEOTIDE SEQUENCE</scope>
    <source>
        <strain evidence="1">160909Yilan</strain>
    </source>
</reference>